<proteinExistence type="predicted"/>
<keyword evidence="2" id="KW-1185">Reference proteome</keyword>
<evidence type="ECO:0000313" key="1">
    <source>
        <dbReference type="EMBL" id="EET86322.1"/>
    </source>
</evidence>
<protein>
    <submittedName>
        <fullName evidence="1">Uncharacterized protein</fullName>
    </submittedName>
</protein>
<name>C6PWN4_9CLOT</name>
<organism evidence="1 2">
    <name type="scientific">Clostridium carboxidivorans P7</name>
    <dbReference type="NCBI Taxonomy" id="536227"/>
    <lineage>
        <taxon>Bacteria</taxon>
        <taxon>Bacillati</taxon>
        <taxon>Bacillota</taxon>
        <taxon>Clostridia</taxon>
        <taxon>Eubacteriales</taxon>
        <taxon>Clostridiaceae</taxon>
        <taxon>Clostridium</taxon>
    </lineage>
</organism>
<dbReference type="EMBL" id="ACVI01000057">
    <property type="protein sequence ID" value="EET86322.1"/>
    <property type="molecule type" value="Genomic_DNA"/>
</dbReference>
<dbReference type="Proteomes" id="UP000004198">
    <property type="component" value="Unassembled WGS sequence"/>
</dbReference>
<evidence type="ECO:0000313" key="2">
    <source>
        <dbReference type="Proteomes" id="UP000004198"/>
    </source>
</evidence>
<comment type="caution">
    <text evidence="1">The sequence shown here is derived from an EMBL/GenBank/DDBJ whole genome shotgun (WGS) entry which is preliminary data.</text>
</comment>
<sequence length="53" mass="6469">MTFTDYVFEKSYNLEKAAVINKEQISYKEIYENINYVTNILRKKITQKRIVYL</sequence>
<dbReference type="AlphaFoldDB" id="C6PWN4"/>
<dbReference type="RefSeq" id="WP_007062086.1">
    <property type="nucleotide sequence ID" value="NZ_ACVI01000057.1"/>
</dbReference>
<accession>C6PWN4</accession>
<reference evidence="1 2" key="1">
    <citation type="submission" date="2009-06" db="EMBL/GenBank/DDBJ databases">
        <title>The draft genome of Clostridium carboxidivorans P7.</title>
        <authorList>
            <consortium name="US DOE Joint Genome Institute (JGI-PGF)"/>
            <person name="Lucas S."/>
            <person name="Copeland A."/>
            <person name="Lapidus A."/>
            <person name="Glavina del Rio T."/>
            <person name="Tice H."/>
            <person name="Bruce D."/>
            <person name="Goodwin L."/>
            <person name="Pitluck S."/>
            <person name="Larimer F."/>
            <person name="Land M.L."/>
            <person name="Hauser L."/>
            <person name="Hemme C.L."/>
        </authorList>
    </citation>
    <scope>NUCLEOTIDE SEQUENCE [LARGE SCALE GENOMIC DNA]</scope>
    <source>
        <strain evidence="1 2">P7</strain>
    </source>
</reference>
<gene>
    <name evidence="1" type="ORF">CcarbDRAFT_3201</name>
</gene>